<dbReference type="PANTHER" id="PTHR45774:SF3">
    <property type="entry name" value="BTB (POZ) DOMAIN-CONTAINING 2B-RELATED"/>
    <property type="match status" value="1"/>
</dbReference>
<feature type="compositionally biased region" description="Basic residues" evidence="1">
    <location>
        <begin position="374"/>
        <end position="383"/>
    </location>
</feature>
<name>A0A397TDH8_9GLOM</name>
<protein>
    <submittedName>
        <fullName evidence="3">BTB/POZ protein</fullName>
    </submittedName>
</protein>
<dbReference type="OrthoDB" id="9997739at2759"/>
<dbReference type="EMBL" id="QKYT01000047">
    <property type="protein sequence ID" value="RIA96300.1"/>
    <property type="molecule type" value="Genomic_DNA"/>
</dbReference>
<accession>A0A397TDH8</accession>
<dbReference type="Gene3D" id="1.25.40.420">
    <property type="match status" value="1"/>
</dbReference>
<comment type="caution">
    <text evidence="3">The sequence shown here is derived from an EMBL/GenBank/DDBJ whole genome shotgun (WGS) entry which is preliminary data.</text>
</comment>
<proteinExistence type="predicted"/>
<dbReference type="InterPro" id="IPR011333">
    <property type="entry name" value="SKP1/BTB/POZ_sf"/>
</dbReference>
<dbReference type="Pfam" id="PF07707">
    <property type="entry name" value="BACK"/>
    <property type="match status" value="1"/>
</dbReference>
<dbReference type="Gene3D" id="3.30.710.10">
    <property type="entry name" value="Potassium Channel Kv1.1, Chain A"/>
    <property type="match status" value="1"/>
</dbReference>
<evidence type="ECO:0000313" key="4">
    <source>
        <dbReference type="Proteomes" id="UP000265703"/>
    </source>
</evidence>
<dbReference type="SUPFAM" id="SSF54695">
    <property type="entry name" value="POZ domain"/>
    <property type="match status" value="1"/>
</dbReference>
<sequence length="389" mass="45329">MIDNNKLLPKLSQNLLDILNDDDEYYDITIEVGNDPYAKIFRAHIAILYYRSPYLRRILSTNKKKNDGTLTHIKLPNISPEIFQIILRYIYDGRLSLKEYDTSEIFKILVVASELGLQELITCLQTYLIKNKAGWMEQNFDLIYQTSFESGTFLKLQKYCTDLIFKEPNKIFKSPKFSSIPEKLLISIIQNENLQMSEIQVWEHVLKWGIAQNPELPSDVTNYLDDDFNDLKNTLQHCIPFIMFYNLTSKEFMDKVLPYEQILPKELYKDLLKTFLNLLDPNSKPIDQSKPRITNKRNSLRTVDSKIYGKQQVAFSSERSETKNSRKANSSKGDSSEALESLKLIIDTLKKVPDVPLKPSNVEEASKTNDNLKKRPKKPRKKNNYTYDK</sequence>
<evidence type="ECO:0000313" key="3">
    <source>
        <dbReference type="EMBL" id="RIA96300.1"/>
    </source>
</evidence>
<dbReference type="Proteomes" id="UP000265703">
    <property type="component" value="Unassembled WGS sequence"/>
</dbReference>
<keyword evidence="4" id="KW-1185">Reference proteome</keyword>
<dbReference type="PANTHER" id="PTHR45774">
    <property type="entry name" value="BTB/POZ DOMAIN-CONTAINING"/>
    <property type="match status" value="1"/>
</dbReference>
<reference evidence="3 4" key="1">
    <citation type="submission" date="2018-06" db="EMBL/GenBank/DDBJ databases">
        <title>Comparative genomics reveals the genomic features of Rhizophagus irregularis, R. cerebriforme, R. diaphanum and Gigaspora rosea, and their symbiotic lifestyle signature.</title>
        <authorList>
            <person name="Morin E."/>
            <person name="San Clemente H."/>
            <person name="Chen E.C.H."/>
            <person name="De La Providencia I."/>
            <person name="Hainaut M."/>
            <person name="Kuo A."/>
            <person name="Kohler A."/>
            <person name="Murat C."/>
            <person name="Tang N."/>
            <person name="Roy S."/>
            <person name="Loubradou J."/>
            <person name="Henrissat B."/>
            <person name="Grigoriev I.V."/>
            <person name="Corradi N."/>
            <person name="Roux C."/>
            <person name="Martin F.M."/>
        </authorList>
    </citation>
    <scope>NUCLEOTIDE SEQUENCE [LARGE SCALE GENOMIC DNA]</scope>
    <source>
        <strain evidence="3 4">DAOM 227022</strain>
    </source>
</reference>
<feature type="domain" description="BTB" evidence="2">
    <location>
        <begin position="26"/>
        <end position="99"/>
    </location>
</feature>
<gene>
    <name evidence="3" type="ORF">C1645_872169</name>
</gene>
<dbReference type="SMART" id="SM00225">
    <property type="entry name" value="BTB"/>
    <property type="match status" value="1"/>
</dbReference>
<dbReference type="AlphaFoldDB" id="A0A397TDH8"/>
<organism evidence="3 4">
    <name type="scientific">Glomus cerebriforme</name>
    <dbReference type="NCBI Taxonomy" id="658196"/>
    <lineage>
        <taxon>Eukaryota</taxon>
        <taxon>Fungi</taxon>
        <taxon>Fungi incertae sedis</taxon>
        <taxon>Mucoromycota</taxon>
        <taxon>Glomeromycotina</taxon>
        <taxon>Glomeromycetes</taxon>
        <taxon>Glomerales</taxon>
        <taxon>Glomeraceae</taxon>
        <taxon>Glomus</taxon>
    </lineage>
</organism>
<feature type="region of interest" description="Disordered" evidence="1">
    <location>
        <begin position="354"/>
        <end position="389"/>
    </location>
</feature>
<dbReference type="Pfam" id="PF00651">
    <property type="entry name" value="BTB"/>
    <property type="match status" value="1"/>
</dbReference>
<evidence type="ECO:0000256" key="1">
    <source>
        <dbReference type="SAM" id="MobiDB-lite"/>
    </source>
</evidence>
<feature type="region of interest" description="Disordered" evidence="1">
    <location>
        <begin position="314"/>
        <end position="337"/>
    </location>
</feature>
<dbReference type="InterPro" id="IPR011705">
    <property type="entry name" value="BACK"/>
</dbReference>
<dbReference type="PROSITE" id="PS50097">
    <property type="entry name" value="BTB"/>
    <property type="match status" value="1"/>
</dbReference>
<dbReference type="CDD" id="cd18186">
    <property type="entry name" value="BTB_POZ_ZBTB_KLHL-like"/>
    <property type="match status" value="1"/>
</dbReference>
<feature type="compositionally biased region" description="Basic and acidic residues" evidence="1">
    <location>
        <begin position="364"/>
        <end position="373"/>
    </location>
</feature>
<evidence type="ECO:0000259" key="2">
    <source>
        <dbReference type="PROSITE" id="PS50097"/>
    </source>
</evidence>
<dbReference type="InterPro" id="IPR000210">
    <property type="entry name" value="BTB/POZ_dom"/>
</dbReference>